<keyword evidence="3" id="KW-1185">Reference proteome</keyword>
<dbReference type="Gene3D" id="1.10.10.2910">
    <property type="match status" value="1"/>
</dbReference>
<evidence type="ECO:0000313" key="3">
    <source>
        <dbReference type="Proteomes" id="UP000277811"/>
    </source>
</evidence>
<dbReference type="OrthoDB" id="9816277at2"/>
<evidence type="ECO:0000259" key="1">
    <source>
        <dbReference type="Pfam" id="PF06114"/>
    </source>
</evidence>
<dbReference type="InterPro" id="IPR052345">
    <property type="entry name" value="Rad_response_metalloprotease"/>
</dbReference>
<feature type="domain" description="IrrE N-terminal-like" evidence="1">
    <location>
        <begin position="65"/>
        <end position="165"/>
    </location>
</feature>
<evidence type="ECO:0000313" key="2">
    <source>
        <dbReference type="EMBL" id="VBB06491.1"/>
    </source>
</evidence>
<dbReference type="PANTHER" id="PTHR43236">
    <property type="entry name" value="ANTITOXIN HIGA1"/>
    <property type="match status" value="1"/>
</dbReference>
<gene>
    <name evidence="2" type="ORF">LUCI_1724</name>
</gene>
<proteinExistence type="predicted"/>
<dbReference type="Pfam" id="PF06114">
    <property type="entry name" value="Peptidase_M78"/>
    <property type="match status" value="1"/>
</dbReference>
<dbReference type="Proteomes" id="UP000277811">
    <property type="component" value="Unassembled WGS sequence"/>
</dbReference>
<protein>
    <recommendedName>
        <fullName evidence="1">IrrE N-terminal-like domain-containing protein</fullName>
    </recommendedName>
</protein>
<dbReference type="InterPro" id="IPR010359">
    <property type="entry name" value="IrrE_HExxH"/>
</dbReference>
<sequence length="172" mass="20069">MAEQTISDGVDFMTKEVIVEQAQIILEKYKPFGVAGMSLLDKICDEYNIIVEQHMFHNSFNGMLWTKNRQYYILINCNLCPSRWLFTYAHEVGHWWLHRHIRGNFFCGPPNGQTYNPVEHEANIFAAELLLPREQILQCLDSGLTVKKIARIYRVSEEAATYRVKELQSRSV</sequence>
<dbReference type="PANTHER" id="PTHR43236:SF1">
    <property type="entry name" value="BLL7220 PROTEIN"/>
    <property type="match status" value="1"/>
</dbReference>
<dbReference type="AlphaFoldDB" id="A0A498R4W7"/>
<name>A0A498R4W7_9FIRM</name>
<accession>A0A498R4W7</accession>
<dbReference type="EMBL" id="UPPP01000064">
    <property type="protein sequence ID" value="VBB06491.1"/>
    <property type="molecule type" value="Genomic_DNA"/>
</dbReference>
<reference evidence="2 3" key="1">
    <citation type="submission" date="2018-06" db="EMBL/GenBank/DDBJ databases">
        <authorList>
            <person name="Strepis N."/>
        </authorList>
    </citation>
    <scope>NUCLEOTIDE SEQUENCE [LARGE SCALE GENOMIC DNA]</scope>
    <source>
        <strain evidence="2">LUCI</strain>
    </source>
</reference>
<organism evidence="2 3">
    <name type="scientific">Lucifera butyrica</name>
    <dbReference type="NCBI Taxonomy" id="1351585"/>
    <lineage>
        <taxon>Bacteria</taxon>
        <taxon>Bacillati</taxon>
        <taxon>Bacillota</taxon>
        <taxon>Negativicutes</taxon>
        <taxon>Veillonellales</taxon>
        <taxon>Veillonellaceae</taxon>
        <taxon>Lucifera</taxon>
    </lineage>
</organism>
<dbReference type="RefSeq" id="WP_122627442.1">
    <property type="nucleotide sequence ID" value="NZ_UPPP01000064.1"/>
</dbReference>